<evidence type="ECO:0000313" key="2">
    <source>
        <dbReference type="Proteomes" id="UP000054217"/>
    </source>
</evidence>
<dbReference type="Proteomes" id="UP000054217">
    <property type="component" value="Unassembled WGS sequence"/>
</dbReference>
<sequence>MTEKFIDNIDVTSDFGVHSASRSGNTVRRSTGMDCLELLFGHHTSFIPLFFPLAELLRNFSVSL</sequence>
<protein>
    <submittedName>
        <fullName evidence="1">Uncharacterized protein</fullName>
    </submittedName>
</protein>
<keyword evidence="2" id="KW-1185">Reference proteome</keyword>
<reference evidence="2" key="2">
    <citation type="submission" date="2015-01" db="EMBL/GenBank/DDBJ databases">
        <title>Evolutionary Origins and Diversification of the Mycorrhizal Mutualists.</title>
        <authorList>
            <consortium name="DOE Joint Genome Institute"/>
            <consortium name="Mycorrhizal Genomics Consortium"/>
            <person name="Kohler A."/>
            <person name="Kuo A."/>
            <person name="Nagy L.G."/>
            <person name="Floudas D."/>
            <person name="Copeland A."/>
            <person name="Barry K.W."/>
            <person name="Cichocki N."/>
            <person name="Veneault-Fourrey C."/>
            <person name="LaButti K."/>
            <person name="Lindquist E.A."/>
            <person name="Lipzen A."/>
            <person name="Lundell T."/>
            <person name="Morin E."/>
            <person name="Murat C."/>
            <person name="Riley R."/>
            <person name="Ohm R."/>
            <person name="Sun H."/>
            <person name="Tunlid A."/>
            <person name="Henrissat B."/>
            <person name="Grigoriev I.V."/>
            <person name="Hibbett D.S."/>
            <person name="Martin F."/>
        </authorList>
    </citation>
    <scope>NUCLEOTIDE SEQUENCE [LARGE SCALE GENOMIC DNA]</scope>
    <source>
        <strain evidence="2">Marx 270</strain>
    </source>
</reference>
<dbReference type="HOGENOM" id="CLU_2868594_0_0_1"/>
<accession>A0A0C3NGW3</accession>
<name>A0A0C3NGW3_PISTI</name>
<proteinExistence type="predicted"/>
<dbReference type="AlphaFoldDB" id="A0A0C3NGW3"/>
<dbReference type="EMBL" id="KN832082">
    <property type="protein sequence ID" value="KIN94950.1"/>
    <property type="molecule type" value="Genomic_DNA"/>
</dbReference>
<organism evidence="1 2">
    <name type="scientific">Pisolithus tinctorius Marx 270</name>
    <dbReference type="NCBI Taxonomy" id="870435"/>
    <lineage>
        <taxon>Eukaryota</taxon>
        <taxon>Fungi</taxon>
        <taxon>Dikarya</taxon>
        <taxon>Basidiomycota</taxon>
        <taxon>Agaricomycotina</taxon>
        <taxon>Agaricomycetes</taxon>
        <taxon>Agaricomycetidae</taxon>
        <taxon>Boletales</taxon>
        <taxon>Sclerodermatineae</taxon>
        <taxon>Pisolithaceae</taxon>
        <taxon>Pisolithus</taxon>
    </lineage>
</organism>
<dbReference type="InParanoid" id="A0A0C3NGW3"/>
<gene>
    <name evidence="1" type="ORF">M404DRAFT_1007972</name>
</gene>
<evidence type="ECO:0000313" key="1">
    <source>
        <dbReference type="EMBL" id="KIN94950.1"/>
    </source>
</evidence>
<reference evidence="1 2" key="1">
    <citation type="submission" date="2014-04" db="EMBL/GenBank/DDBJ databases">
        <authorList>
            <consortium name="DOE Joint Genome Institute"/>
            <person name="Kuo A."/>
            <person name="Kohler A."/>
            <person name="Costa M.D."/>
            <person name="Nagy L.G."/>
            <person name="Floudas D."/>
            <person name="Copeland A."/>
            <person name="Barry K.W."/>
            <person name="Cichocki N."/>
            <person name="Veneault-Fourrey C."/>
            <person name="LaButti K."/>
            <person name="Lindquist E.A."/>
            <person name="Lipzen A."/>
            <person name="Lundell T."/>
            <person name="Morin E."/>
            <person name="Murat C."/>
            <person name="Sun H."/>
            <person name="Tunlid A."/>
            <person name="Henrissat B."/>
            <person name="Grigoriev I.V."/>
            <person name="Hibbett D.S."/>
            <person name="Martin F."/>
            <person name="Nordberg H.P."/>
            <person name="Cantor M.N."/>
            <person name="Hua S.X."/>
        </authorList>
    </citation>
    <scope>NUCLEOTIDE SEQUENCE [LARGE SCALE GENOMIC DNA]</scope>
    <source>
        <strain evidence="1 2">Marx 270</strain>
    </source>
</reference>